<name>A0A316FB25_9ACTN</name>
<comment type="caution">
    <text evidence="2">The sequence shown here is derived from an EMBL/GenBank/DDBJ whole genome shotgun (WGS) entry which is preliminary data.</text>
</comment>
<feature type="region of interest" description="Disordered" evidence="1">
    <location>
        <begin position="1"/>
        <end position="26"/>
    </location>
</feature>
<keyword evidence="3" id="KW-1185">Reference proteome</keyword>
<evidence type="ECO:0000313" key="3">
    <source>
        <dbReference type="Proteomes" id="UP000245697"/>
    </source>
</evidence>
<accession>A0A316FB25</accession>
<protein>
    <recommendedName>
        <fullName evidence="4">Secreted protein</fullName>
    </recommendedName>
</protein>
<dbReference type="OrthoDB" id="3366489at2"/>
<dbReference type="RefSeq" id="WP_109595393.1">
    <property type="nucleotide sequence ID" value="NZ_BONA01000055.1"/>
</dbReference>
<organism evidence="2 3">
    <name type="scientific">Actinoplanes xinjiangensis</name>
    <dbReference type="NCBI Taxonomy" id="512350"/>
    <lineage>
        <taxon>Bacteria</taxon>
        <taxon>Bacillati</taxon>
        <taxon>Actinomycetota</taxon>
        <taxon>Actinomycetes</taxon>
        <taxon>Micromonosporales</taxon>
        <taxon>Micromonosporaceae</taxon>
        <taxon>Actinoplanes</taxon>
    </lineage>
</organism>
<dbReference type="EMBL" id="QGGR01000010">
    <property type="protein sequence ID" value="PWK46061.1"/>
    <property type="molecule type" value="Genomic_DNA"/>
</dbReference>
<evidence type="ECO:0000313" key="2">
    <source>
        <dbReference type="EMBL" id="PWK46061.1"/>
    </source>
</evidence>
<evidence type="ECO:0008006" key="4">
    <source>
        <dbReference type="Google" id="ProtNLM"/>
    </source>
</evidence>
<proteinExistence type="predicted"/>
<dbReference type="Proteomes" id="UP000245697">
    <property type="component" value="Unassembled WGS sequence"/>
</dbReference>
<gene>
    <name evidence="2" type="ORF">BC793_11050</name>
</gene>
<dbReference type="AlphaFoldDB" id="A0A316FB25"/>
<reference evidence="2 3" key="1">
    <citation type="submission" date="2018-05" db="EMBL/GenBank/DDBJ databases">
        <title>Genomic Encyclopedia of Archaeal and Bacterial Type Strains, Phase II (KMG-II): from individual species to whole genera.</title>
        <authorList>
            <person name="Goeker M."/>
        </authorList>
    </citation>
    <scope>NUCLEOTIDE SEQUENCE [LARGE SCALE GENOMIC DNA]</scope>
    <source>
        <strain evidence="2 3">DSM 45184</strain>
    </source>
</reference>
<sequence>MDQGTRLDQSTRLDQLRGSGRAKRHNARTIAALTGNPGCNRRAVLDAAGIDKQRLAERVGHPGSFGQSRFALSRGNAFEAMLKADDCALLREVLAADAGLGYQDLGADTLSDRHEQTVKVLADARSALIDHPLLTLDVAGQTVYLEPDLIAYAHHGRLQVVEIKSFAIVDGQADSAKVSAAAVQAAVYVLALRDLMERLGQDPSTVSHEVVLVCPADFSFHPTAVVLDVRKQLSTLRRQLSRLAAVTGLIDALPAGLTFDLALEPEELVAALAHVEARYAPECLSACELSVYCRNEAAGSTAALGRTVREALGGIDSVGEVLDLAEGRREPTEDQAEAAAMLQAALRLRSEALSLVPEARS</sequence>
<evidence type="ECO:0000256" key="1">
    <source>
        <dbReference type="SAM" id="MobiDB-lite"/>
    </source>
</evidence>